<name>A0A6J2U024_DROLE</name>
<dbReference type="OrthoDB" id="10263185at2759"/>
<dbReference type="GO" id="GO:0030692">
    <property type="term" value="C:Noc4p-Nop14p complex"/>
    <property type="evidence" value="ECO:0007669"/>
    <property type="project" value="TreeGrafter"/>
</dbReference>
<accession>A0A6J2U024</accession>
<dbReference type="InterPro" id="IPR005612">
    <property type="entry name" value="CCAAT-binding_factor"/>
</dbReference>
<dbReference type="InterPro" id="IPR016024">
    <property type="entry name" value="ARM-type_fold"/>
</dbReference>
<dbReference type="RefSeq" id="XP_030380808.1">
    <property type="nucleotide sequence ID" value="XM_030524948.1"/>
</dbReference>
<keyword evidence="3" id="KW-0812">Transmembrane</keyword>
<dbReference type="SUPFAM" id="SSF48371">
    <property type="entry name" value="ARM repeat"/>
    <property type="match status" value="1"/>
</dbReference>
<evidence type="ECO:0000256" key="2">
    <source>
        <dbReference type="ARBA" id="ARBA00007797"/>
    </source>
</evidence>
<dbReference type="GO" id="GO:0042254">
    <property type="term" value="P:ribosome biogenesis"/>
    <property type="evidence" value="ECO:0007669"/>
    <property type="project" value="InterPro"/>
</dbReference>
<dbReference type="PANTHER" id="PTHR12455">
    <property type="entry name" value="NUCLEOLAR COMPLEX PROTEIN 4"/>
    <property type="match status" value="1"/>
</dbReference>
<dbReference type="Pfam" id="PF03914">
    <property type="entry name" value="CBF"/>
    <property type="match status" value="1"/>
</dbReference>
<dbReference type="GO" id="GO:0031965">
    <property type="term" value="C:nuclear membrane"/>
    <property type="evidence" value="ECO:0007669"/>
    <property type="project" value="UniProtKB-SubCell"/>
</dbReference>
<evidence type="ECO:0000256" key="3">
    <source>
        <dbReference type="ARBA" id="ARBA00022692"/>
    </source>
</evidence>
<evidence type="ECO:0000256" key="4">
    <source>
        <dbReference type="ARBA" id="ARBA00022989"/>
    </source>
</evidence>
<reference evidence="8" key="1">
    <citation type="submission" date="2025-08" db="UniProtKB">
        <authorList>
            <consortium name="RefSeq"/>
        </authorList>
    </citation>
    <scope>IDENTIFICATION</scope>
    <source>
        <strain evidence="8">11010-0011.00</strain>
        <tissue evidence="8">Whole body</tissue>
    </source>
</reference>
<evidence type="ECO:0000313" key="7">
    <source>
        <dbReference type="Proteomes" id="UP000504634"/>
    </source>
</evidence>
<feature type="domain" description="CCAAT-binding factor" evidence="6">
    <location>
        <begin position="300"/>
        <end position="450"/>
    </location>
</feature>
<dbReference type="GO" id="GO:0032040">
    <property type="term" value="C:small-subunit processome"/>
    <property type="evidence" value="ECO:0007669"/>
    <property type="project" value="TreeGrafter"/>
</dbReference>
<feature type="compositionally biased region" description="Basic and acidic residues" evidence="5">
    <location>
        <begin position="1"/>
        <end position="19"/>
    </location>
</feature>
<comment type="subcellular location">
    <subcellularLocation>
        <location evidence="1">Nucleus membrane</location>
        <topology evidence="1">Multi-pass membrane protein</topology>
    </subcellularLocation>
</comment>
<keyword evidence="4" id="KW-1133">Transmembrane helix</keyword>
<dbReference type="GeneID" id="115628743"/>
<comment type="similarity">
    <text evidence="2">Belongs to the CBF/MAK21 family.</text>
</comment>
<evidence type="ECO:0000256" key="1">
    <source>
        <dbReference type="ARBA" id="ARBA00004232"/>
    </source>
</evidence>
<sequence length="512" mass="58787">MKRPKLTEQEPDEQKEPAVKRFKVPPELQQKANDFLNAKKLNVKVLNELVELLEKEEGDASGVMHVLEVVFKNLFKRNCMQPELEENGSSPKAATVAKFEELYEKTWVRLLQCLNSGSKEQSGAALRVCMELIAIEARHTKPPLKSWPTRRLESILRTMIESDVTPPVALQHFQQYARCFDVIEESYKLLLTLTPKKFKDTPNAALNYLAIINLLDLGKNMIKTSQRHVEDAQEFDYMSTRKVVNKVWKRVMKAISGIDEKVHRQVLIVLLERIMSHLNDPIMLTDFLMDSLQQFDGPIALLALQGIFTLMQQQNITYPDVYEKLYSMFYPRMFFNKYKARLFYLADIFLTSTHLPENLVAAFVKRLARLALQSPTKDALIMIHFICNLLLRHTGLQRLIRATPAASAVEITDPYDATETDPVKSKAINSSLWEIMLLQKHAIPEIANAARFINSSLPTQEVELGPLLDMKECDIFDAEVKKQVKQFALAYERPNSLALPQNDMVTKYWSIC</sequence>
<keyword evidence="4" id="KW-0472">Membrane</keyword>
<protein>
    <submittedName>
        <fullName evidence="8">Nucleolar complex protein 4 homolog B</fullName>
    </submittedName>
</protein>
<evidence type="ECO:0000256" key="5">
    <source>
        <dbReference type="SAM" id="MobiDB-lite"/>
    </source>
</evidence>
<dbReference type="AlphaFoldDB" id="A0A6J2U024"/>
<dbReference type="Proteomes" id="UP000504634">
    <property type="component" value="Unplaced"/>
</dbReference>
<proteinExistence type="inferred from homology"/>
<evidence type="ECO:0000259" key="6">
    <source>
        <dbReference type="Pfam" id="PF03914"/>
    </source>
</evidence>
<feature type="region of interest" description="Disordered" evidence="5">
    <location>
        <begin position="1"/>
        <end position="20"/>
    </location>
</feature>
<organism evidence="7 8">
    <name type="scientific">Drosophila lebanonensis</name>
    <name type="common">Fruit fly</name>
    <name type="synonym">Scaptodrosophila lebanonensis</name>
    <dbReference type="NCBI Taxonomy" id="7225"/>
    <lineage>
        <taxon>Eukaryota</taxon>
        <taxon>Metazoa</taxon>
        <taxon>Ecdysozoa</taxon>
        <taxon>Arthropoda</taxon>
        <taxon>Hexapoda</taxon>
        <taxon>Insecta</taxon>
        <taxon>Pterygota</taxon>
        <taxon>Neoptera</taxon>
        <taxon>Endopterygota</taxon>
        <taxon>Diptera</taxon>
        <taxon>Brachycera</taxon>
        <taxon>Muscomorpha</taxon>
        <taxon>Ephydroidea</taxon>
        <taxon>Drosophilidae</taxon>
        <taxon>Scaptodrosophila</taxon>
    </lineage>
</organism>
<dbReference type="InterPro" id="IPR027193">
    <property type="entry name" value="Noc4"/>
</dbReference>
<dbReference type="PANTHER" id="PTHR12455:SF0">
    <property type="entry name" value="NUCLEOLAR COMPLEX PROTEIN 4 HOMOLOG"/>
    <property type="match status" value="1"/>
</dbReference>
<gene>
    <name evidence="8" type="primary">LOC115628743</name>
</gene>
<keyword evidence="7" id="KW-1185">Reference proteome</keyword>
<evidence type="ECO:0000313" key="8">
    <source>
        <dbReference type="RefSeq" id="XP_030380808.1"/>
    </source>
</evidence>